<proteinExistence type="predicted"/>
<protein>
    <recommendedName>
        <fullName evidence="2">Transposase</fullName>
    </recommendedName>
</protein>
<evidence type="ECO:0008006" key="2">
    <source>
        <dbReference type="Google" id="ProtNLM"/>
    </source>
</evidence>
<sequence length="81" mass="8861">MGNDADLRLNQEIANVVHIIFSSFTQLGLAAWSNTLLNLVRSIPLPPIVTPQTLGVDDFCFRSGKTYGTALIGNLQFITKI</sequence>
<comment type="caution">
    <text evidence="1">The sequence shown here is derived from an EMBL/GenBank/DDBJ whole genome shotgun (WGS) entry which is preliminary data.</text>
</comment>
<accession>A0A0C1R8X2</accession>
<evidence type="ECO:0000313" key="1">
    <source>
        <dbReference type="EMBL" id="KIE13999.1"/>
    </source>
</evidence>
<organism evidence="1">
    <name type="scientific">Tolypothrix bouteillei VB521301</name>
    <dbReference type="NCBI Taxonomy" id="1479485"/>
    <lineage>
        <taxon>Bacteria</taxon>
        <taxon>Bacillati</taxon>
        <taxon>Cyanobacteriota</taxon>
        <taxon>Cyanophyceae</taxon>
        <taxon>Nostocales</taxon>
        <taxon>Tolypothrichaceae</taxon>
        <taxon>Tolypothrix</taxon>
    </lineage>
</organism>
<gene>
    <name evidence="1" type="ORF">DA73_0201285</name>
</gene>
<reference evidence="1" key="1">
    <citation type="journal article" date="2015" name="Genome Announc.">
        <title>Draft Genome Sequence of Tolypothrix boutellei Strain VB521301.</title>
        <authorList>
            <person name="Chandrababunaidu M.M."/>
            <person name="Singh D."/>
            <person name="Sen D."/>
            <person name="Bhan S."/>
            <person name="Das S."/>
            <person name="Gupta A."/>
            <person name="Adhikary S.P."/>
            <person name="Tripathy S."/>
        </authorList>
    </citation>
    <scope>NUCLEOTIDE SEQUENCE</scope>
    <source>
        <strain evidence="1">VB521301</strain>
    </source>
</reference>
<name>A0A0C1R8X2_9CYAN</name>
<dbReference type="AlphaFoldDB" id="A0A0C1R8X2"/>
<dbReference type="EMBL" id="JHEG02000001">
    <property type="protein sequence ID" value="KIE13999.1"/>
    <property type="molecule type" value="Genomic_DNA"/>
</dbReference>